<organism evidence="1 2">
    <name type="scientific">Plasmodium brasilianum</name>
    <dbReference type="NCBI Taxonomy" id="5824"/>
    <lineage>
        <taxon>Eukaryota</taxon>
        <taxon>Sar</taxon>
        <taxon>Alveolata</taxon>
        <taxon>Apicomplexa</taxon>
        <taxon>Aconoidasida</taxon>
        <taxon>Haemosporida</taxon>
        <taxon>Plasmodiidae</taxon>
        <taxon>Plasmodium</taxon>
        <taxon>Plasmodium (Plasmodium)</taxon>
    </lineage>
</organism>
<comment type="caution">
    <text evidence="1">The sequence shown here is derived from an EMBL/GenBank/DDBJ whole genome shotgun (WGS) entry which is preliminary data.</text>
</comment>
<accession>A0ACB9Y350</accession>
<name>A0ACB9Y350_PLABR</name>
<keyword evidence="2" id="KW-1185">Reference proteome</keyword>
<gene>
    <name evidence="1" type="ORF">MKS88_005646</name>
</gene>
<dbReference type="Proteomes" id="UP001056978">
    <property type="component" value="Chromosome 14"/>
</dbReference>
<evidence type="ECO:0000313" key="1">
    <source>
        <dbReference type="EMBL" id="KAI4834965.1"/>
    </source>
</evidence>
<proteinExistence type="predicted"/>
<protein>
    <submittedName>
        <fullName evidence="1">rRNA-processing protein</fullName>
    </submittedName>
</protein>
<sequence>MKKKILFQSKRYTKNKNYLRKKRKYYNDQKFLRKYKKKIQPNETKTELVNSDPIKNFFFTPSAVEHKQEKVKEEQKEKEMEEPHELLEEQIAESQNKTRSYGSGNKKTEWAYNNKEIILLGQQKHNMKQKTKKKSAYIKELNITEMKKKEKELSVKEKEAAILKSEKERTQKKLMRFQKFIKLNQKTSRGQPEQTDEEEEEEEVEVEEEEEEVEEEEEEE</sequence>
<evidence type="ECO:0000313" key="2">
    <source>
        <dbReference type="Proteomes" id="UP001056978"/>
    </source>
</evidence>
<reference evidence="1" key="1">
    <citation type="submission" date="2022-06" db="EMBL/GenBank/DDBJ databases">
        <title>The First Complete Genome of the Simian Malaria Parasite Plasmodium brasilianum.</title>
        <authorList>
            <person name="Bajic M."/>
            <person name="Ravishankar S."/>
        </authorList>
    </citation>
    <scope>NUCLEOTIDE SEQUENCE</scope>
    <source>
        <strain evidence="1">Bolivian I</strain>
    </source>
</reference>
<dbReference type="EMBL" id="CM043782">
    <property type="protein sequence ID" value="KAI4834965.1"/>
    <property type="molecule type" value="Genomic_DNA"/>
</dbReference>